<dbReference type="GeneID" id="29066488"/>
<accession>A0A1C9EH82</accession>
<organism evidence="1 2">
    <name type="scientific">Mycobacterium phage Tonenili</name>
    <dbReference type="NCBI Taxonomy" id="1891703"/>
    <lineage>
        <taxon>Viruses</taxon>
        <taxon>Duplodnaviria</taxon>
        <taxon>Heunggongvirae</taxon>
        <taxon>Uroviricota</taxon>
        <taxon>Caudoviricetes</taxon>
        <taxon>Ceeclamvirinae</taxon>
        <taxon>Bixzunavirus</taxon>
        <taxon>Bixzunavirus tonenili</taxon>
    </lineage>
</organism>
<reference evidence="1 2" key="1">
    <citation type="submission" date="2016-08" db="EMBL/GenBank/DDBJ databases">
        <authorList>
            <person name="Acevedo E."/>
            <person name="Azhar M."/>
            <person name="Golebiewska U.P."/>
            <person name="Grzywna D."/>
            <person name="Guardiola R."/>
            <person name="Jackson O."/>
            <person name="John N."/>
            <person name="Kanavatsas C."/>
            <person name="Khan S."/>
            <person name="Leong J."/>
            <person name="Mansilla E."/>
            <person name="Muladjanov Y."/>
            <person name="Nouel J."/>
            <person name="Oh S."/>
            <person name="Oppedisano M."/>
            <person name="Sajid A."/>
            <person name="Samper M."/>
            <person name="Ugbeva O."/>
            <person name="Delesalle V.A."/>
            <person name="Garlena R.A."/>
            <person name="Russell D.A."/>
            <person name="Pope W.H."/>
            <person name="Jacobs-Sera D."/>
            <person name="Hendrix R.W."/>
            <person name="Hatfull G.F."/>
        </authorList>
    </citation>
    <scope>NUCLEOTIDE SEQUENCE [LARGE SCALE GENOMIC DNA]</scope>
</reference>
<gene>
    <name evidence="1" type="ORF">SEA_TONENILI_90</name>
</gene>
<sequence>MGTTYALMRNGRIINTVTTVASQEEVERRFKTFDVKPIDEVPLSVRQAYKYWDERP</sequence>
<dbReference type="KEGG" id="vg:29066488"/>
<keyword evidence="2" id="KW-1185">Reference proteome</keyword>
<protein>
    <submittedName>
        <fullName evidence="1">Uncharacterized protein</fullName>
    </submittedName>
</protein>
<dbReference type="EMBL" id="KX752698">
    <property type="protein sequence ID" value="AON96841.1"/>
    <property type="molecule type" value="Genomic_DNA"/>
</dbReference>
<name>A0A1C9EH82_9CAUD</name>
<evidence type="ECO:0000313" key="2">
    <source>
        <dbReference type="Proteomes" id="UP000204231"/>
    </source>
</evidence>
<dbReference type="Proteomes" id="UP000204231">
    <property type="component" value="Segment"/>
</dbReference>
<proteinExistence type="predicted"/>
<evidence type="ECO:0000313" key="1">
    <source>
        <dbReference type="EMBL" id="AON96841.1"/>
    </source>
</evidence>
<dbReference type="RefSeq" id="YP_009287954.1">
    <property type="nucleotide sequence ID" value="NC_031080.1"/>
</dbReference>